<proteinExistence type="predicted"/>
<keyword evidence="3" id="KW-1185">Reference proteome</keyword>
<reference evidence="2 3" key="1">
    <citation type="submission" date="2019-06" db="EMBL/GenBank/DDBJ databases">
        <title>A chromosome-scale genome assembly of the striped catfish, Pangasianodon hypophthalmus.</title>
        <authorList>
            <person name="Wen M."/>
            <person name="Zahm M."/>
            <person name="Roques C."/>
            <person name="Cabau C."/>
            <person name="Klopp C."/>
            <person name="Donnadieu C."/>
            <person name="Jouanno E."/>
            <person name="Avarre J.-C."/>
            <person name="Campet M."/>
            <person name="Ha T.T.T."/>
            <person name="Dugue R."/>
            <person name="Lampietro C."/>
            <person name="Louis A."/>
            <person name="Herpin A."/>
            <person name="Echchiki A."/>
            <person name="Berthelot C."/>
            <person name="Parey E."/>
            <person name="Roest-Crollius H."/>
            <person name="Braasch I."/>
            <person name="Postlethwait J."/>
            <person name="Bobe J."/>
            <person name="Montfort J."/>
            <person name="Bouchez O."/>
            <person name="Begum T."/>
            <person name="Schartl M."/>
            <person name="Guiguen Y."/>
        </authorList>
    </citation>
    <scope>NUCLEOTIDE SEQUENCE [LARGE SCALE GENOMIC DNA]</scope>
    <source>
        <strain evidence="2 3">Indonesia</strain>
        <tissue evidence="2">Blood</tissue>
    </source>
</reference>
<evidence type="ECO:0000313" key="2">
    <source>
        <dbReference type="EMBL" id="KAB5530959.1"/>
    </source>
</evidence>
<comment type="caution">
    <text evidence="2">The sequence shown here is derived from an EMBL/GenBank/DDBJ whole genome shotgun (WGS) entry which is preliminary data.</text>
</comment>
<dbReference type="AlphaFoldDB" id="A0A5N5KKQ4"/>
<accession>A0A5N5KKQ4</accession>
<dbReference type="OrthoDB" id="9948935at2759"/>
<dbReference type="Proteomes" id="UP000327468">
    <property type="component" value="Chromosome 23"/>
</dbReference>
<gene>
    <name evidence="2" type="ORF">PHYPO_G00135370</name>
</gene>
<feature type="compositionally biased region" description="Acidic residues" evidence="1">
    <location>
        <begin position="92"/>
        <end position="115"/>
    </location>
</feature>
<feature type="region of interest" description="Disordered" evidence="1">
    <location>
        <begin position="91"/>
        <end position="125"/>
    </location>
</feature>
<organism evidence="2 3">
    <name type="scientific">Pangasianodon hypophthalmus</name>
    <name type="common">Striped catfish</name>
    <name type="synonym">Helicophagus hypophthalmus</name>
    <dbReference type="NCBI Taxonomy" id="310915"/>
    <lineage>
        <taxon>Eukaryota</taxon>
        <taxon>Metazoa</taxon>
        <taxon>Chordata</taxon>
        <taxon>Craniata</taxon>
        <taxon>Vertebrata</taxon>
        <taxon>Euteleostomi</taxon>
        <taxon>Actinopterygii</taxon>
        <taxon>Neopterygii</taxon>
        <taxon>Teleostei</taxon>
        <taxon>Ostariophysi</taxon>
        <taxon>Siluriformes</taxon>
        <taxon>Pangasiidae</taxon>
        <taxon>Pangasianodon</taxon>
    </lineage>
</organism>
<dbReference type="InterPro" id="IPR051771">
    <property type="entry name" value="FAM167_domain"/>
</dbReference>
<dbReference type="PANTHER" id="PTHR32289:SF5">
    <property type="entry name" value="TRANSMEMBRANE 74B, OPPOSITE STRAND"/>
    <property type="match status" value="1"/>
</dbReference>
<dbReference type="EMBL" id="VFJC01000024">
    <property type="protein sequence ID" value="KAB5530959.1"/>
    <property type="molecule type" value="Genomic_DNA"/>
</dbReference>
<name>A0A5N5KKQ4_PANHP</name>
<feature type="compositionally biased region" description="Low complexity" evidence="1">
    <location>
        <begin position="116"/>
        <end position="125"/>
    </location>
</feature>
<dbReference type="PANTHER" id="PTHR32289">
    <property type="entry name" value="PROTEIN FAM167A"/>
    <property type="match status" value="1"/>
</dbReference>
<evidence type="ECO:0000313" key="3">
    <source>
        <dbReference type="Proteomes" id="UP000327468"/>
    </source>
</evidence>
<protein>
    <submittedName>
        <fullName evidence="2">Uncharacterized protein</fullName>
    </submittedName>
</protein>
<sequence>MEVVLTRLRDFSCKEASFEDCKAAVSFREQPMAEETCRDERVNCDHAGRLDIESALAWLRRELMELRSQDQALIRQLMDLHAGIQELKQECAVDDEEEEGPDEYEEQSWDSDSEAEGSSTSSYSGEMSFCSSIYSNFYTSPLAHSLSKRTIGRRSSVP</sequence>
<evidence type="ECO:0000256" key="1">
    <source>
        <dbReference type="SAM" id="MobiDB-lite"/>
    </source>
</evidence>